<name>A0AAD8AKK7_DIPPU</name>
<feature type="non-terminal residue" evidence="1">
    <location>
        <position position="1"/>
    </location>
</feature>
<sequence length="53" mass="6113">KLYFEKACIYAYGKLPAVIPSHWLKLTNQIIHSLLINNPHKTSNNSCIFARLE</sequence>
<protein>
    <submittedName>
        <fullName evidence="1">Uncharacterized protein</fullName>
    </submittedName>
</protein>
<evidence type="ECO:0000313" key="1">
    <source>
        <dbReference type="EMBL" id="KAJ9600769.1"/>
    </source>
</evidence>
<comment type="caution">
    <text evidence="1">The sequence shown here is derived from an EMBL/GenBank/DDBJ whole genome shotgun (WGS) entry which is preliminary data.</text>
</comment>
<dbReference type="EMBL" id="JASPKZ010000046">
    <property type="protein sequence ID" value="KAJ9600769.1"/>
    <property type="molecule type" value="Genomic_DNA"/>
</dbReference>
<organism evidence="1 2">
    <name type="scientific">Diploptera punctata</name>
    <name type="common">Pacific beetle cockroach</name>
    <dbReference type="NCBI Taxonomy" id="6984"/>
    <lineage>
        <taxon>Eukaryota</taxon>
        <taxon>Metazoa</taxon>
        <taxon>Ecdysozoa</taxon>
        <taxon>Arthropoda</taxon>
        <taxon>Hexapoda</taxon>
        <taxon>Insecta</taxon>
        <taxon>Pterygota</taxon>
        <taxon>Neoptera</taxon>
        <taxon>Polyneoptera</taxon>
        <taxon>Dictyoptera</taxon>
        <taxon>Blattodea</taxon>
        <taxon>Blaberoidea</taxon>
        <taxon>Blaberidae</taxon>
        <taxon>Diplopterinae</taxon>
        <taxon>Diploptera</taxon>
    </lineage>
</organism>
<reference evidence="1" key="1">
    <citation type="journal article" date="2023" name="IScience">
        <title>Live-bearing cockroach genome reveals convergent evolutionary mechanisms linked to viviparity in insects and beyond.</title>
        <authorList>
            <person name="Fouks B."/>
            <person name="Harrison M.C."/>
            <person name="Mikhailova A.A."/>
            <person name="Marchal E."/>
            <person name="English S."/>
            <person name="Carruthers M."/>
            <person name="Jennings E.C."/>
            <person name="Chiamaka E.L."/>
            <person name="Frigard R.A."/>
            <person name="Pippel M."/>
            <person name="Attardo G.M."/>
            <person name="Benoit J.B."/>
            <person name="Bornberg-Bauer E."/>
            <person name="Tobe S.S."/>
        </authorList>
    </citation>
    <scope>NUCLEOTIDE SEQUENCE</scope>
    <source>
        <strain evidence="1">Stay&amp;Tobe</strain>
    </source>
</reference>
<accession>A0AAD8AKK7</accession>
<feature type="non-terminal residue" evidence="1">
    <location>
        <position position="53"/>
    </location>
</feature>
<dbReference type="AlphaFoldDB" id="A0AAD8AKK7"/>
<dbReference type="Proteomes" id="UP001233999">
    <property type="component" value="Unassembled WGS sequence"/>
</dbReference>
<evidence type="ECO:0000313" key="2">
    <source>
        <dbReference type="Proteomes" id="UP001233999"/>
    </source>
</evidence>
<keyword evidence="2" id="KW-1185">Reference proteome</keyword>
<reference evidence="1" key="2">
    <citation type="submission" date="2023-05" db="EMBL/GenBank/DDBJ databases">
        <authorList>
            <person name="Fouks B."/>
        </authorList>
    </citation>
    <scope>NUCLEOTIDE SEQUENCE</scope>
    <source>
        <strain evidence="1">Stay&amp;Tobe</strain>
        <tissue evidence="1">Testes</tissue>
    </source>
</reference>
<proteinExistence type="predicted"/>
<gene>
    <name evidence="1" type="ORF">L9F63_001049</name>
</gene>